<evidence type="ECO:0000256" key="5">
    <source>
        <dbReference type="ARBA" id="ARBA00022679"/>
    </source>
</evidence>
<feature type="binding site" evidence="11">
    <location>
        <position position="55"/>
    </location>
    <ligand>
        <name>ATP</name>
        <dbReference type="ChEBI" id="CHEBI:30616"/>
    </ligand>
</feature>
<dbReference type="InterPro" id="IPR015963">
    <property type="entry name" value="Uridylate_kinase_bac"/>
</dbReference>
<dbReference type="InterPro" id="IPR001048">
    <property type="entry name" value="Asp/Glu/Uridylate_kinase"/>
</dbReference>
<feature type="binding site" evidence="11">
    <location>
        <position position="156"/>
    </location>
    <ligand>
        <name>ATP</name>
        <dbReference type="ChEBI" id="CHEBI:30616"/>
    </ligand>
</feature>
<evidence type="ECO:0000256" key="6">
    <source>
        <dbReference type="ARBA" id="ARBA00022741"/>
    </source>
</evidence>
<dbReference type="EC" id="2.7.4.22" evidence="11"/>
<dbReference type="OrthoDB" id="9807458at2"/>
<name>H2J682_MARPK</name>
<dbReference type="HOGENOM" id="CLU_033861_0_0_0"/>
<evidence type="ECO:0000256" key="9">
    <source>
        <dbReference type="ARBA" id="ARBA00022975"/>
    </source>
</evidence>
<sequence length="232" mass="26012">MYKRILLKLSGEVLSGEDKKGFDEKALEYLSNEIKKVVQHGIKLGMVIGAGNLFRGRELQDVTNSIGDHIGMLGTVINALYLKDYFEKKGIKTVVVSQIVNLPSVRIIHYDDIELYFNAGYVVIFAGGTSNPFFTTDTAAALRAVEMKADVLIKATKVDGIYDRDPKKFKDAKKYSRITYDDAINLGLKIMDTEAFSICKRYHMPIIVLNFFKEGNLLEALSNNRVGTFVKP</sequence>
<dbReference type="PIRSF" id="PIRSF005650">
    <property type="entry name" value="Uridylate_kin"/>
    <property type="match status" value="1"/>
</dbReference>
<comment type="similarity">
    <text evidence="3 11">Belongs to the UMP kinase family.</text>
</comment>
<evidence type="ECO:0000256" key="10">
    <source>
        <dbReference type="ARBA" id="ARBA00047767"/>
    </source>
</evidence>
<keyword evidence="14" id="KW-1185">Reference proteome</keyword>
<evidence type="ECO:0000313" key="14">
    <source>
        <dbReference type="Proteomes" id="UP000007161"/>
    </source>
</evidence>
<dbReference type="HAMAP" id="MF_01220_B">
    <property type="entry name" value="PyrH_B"/>
    <property type="match status" value="1"/>
</dbReference>
<dbReference type="Gene3D" id="3.40.1160.10">
    <property type="entry name" value="Acetylglutamate kinase-like"/>
    <property type="match status" value="1"/>
</dbReference>
<evidence type="ECO:0000256" key="7">
    <source>
        <dbReference type="ARBA" id="ARBA00022777"/>
    </source>
</evidence>
<dbReference type="SUPFAM" id="SSF53633">
    <property type="entry name" value="Carbamate kinase-like"/>
    <property type="match status" value="1"/>
</dbReference>
<reference evidence="13 14" key="1">
    <citation type="journal article" date="2012" name="J. Bacteriol.">
        <title>Complete Genome Sequence of the Thermophilic, Piezophilic, Heterotrophic Bacterium Marinitoga piezophila KA3.</title>
        <authorList>
            <person name="Lucas S."/>
            <person name="Han J."/>
            <person name="Lapidus A."/>
            <person name="Cheng J.F."/>
            <person name="Goodwin L.A."/>
            <person name="Pitluck S."/>
            <person name="Peters L."/>
            <person name="Mikhailova N."/>
            <person name="Teshima H."/>
            <person name="Detter J.C."/>
            <person name="Han C."/>
            <person name="Tapia R."/>
            <person name="Land M."/>
            <person name="Hauser L."/>
            <person name="Kyrpides N.C."/>
            <person name="Ivanova N."/>
            <person name="Pagani I."/>
            <person name="Vannier P."/>
            <person name="Oger P."/>
            <person name="Bartlett D.H."/>
            <person name="Noll K.M."/>
            <person name="Woyke T."/>
            <person name="Jebbar M."/>
        </authorList>
    </citation>
    <scope>NUCLEOTIDE SEQUENCE [LARGE SCALE GENOMIC DNA]</scope>
    <source>
        <strain evidence="14">DSM 14283 / JCM 11233 / KA3</strain>
    </source>
</reference>
<keyword evidence="7 11" id="KW-0418">Kinase</keyword>
<comment type="function">
    <text evidence="11">Catalyzes the reversible phosphorylation of UMP to UDP.</text>
</comment>
<comment type="pathway">
    <text evidence="2 11">Pyrimidine metabolism; CTP biosynthesis via de novo pathway; UDP from UMP (UMPK route): step 1/1.</text>
</comment>
<dbReference type="PANTHER" id="PTHR42833">
    <property type="entry name" value="URIDYLATE KINASE"/>
    <property type="match status" value="1"/>
</dbReference>
<dbReference type="GO" id="GO:0006225">
    <property type="term" value="P:UDP biosynthetic process"/>
    <property type="evidence" value="ECO:0007669"/>
    <property type="project" value="TreeGrafter"/>
</dbReference>
<evidence type="ECO:0000313" key="13">
    <source>
        <dbReference type="EMBL" id="AEX86230.1"/>
    </source>
</evidence>
<evidence type="ECO:0000256" key="11">
    <source>
        <dbReference type="HAMAP-Rule" id="MF_01220"/>
    </source>
</evidence>
<dbReference type="Proteomes" id="UP000007161">
    <property type="component" value="Chromosome"/>
</dbReference>
<dbReference type="KEGG" id="mpz:Marpi_1849"/>
<feature type="binding site" evidence="11">
    <location>
        <begin position="129"/>
        <end position="136"/>
    </location>
    <ligand>
        <name>UMP</name>
        <dbReference type="ChEBI" id="CHEBI:57865"/>
    </ligand>
</feature>
<reference evidence="14" key="2">
    <citation type="submission" date="2012-01" db="EMBL/GenBank/DDBJ databases">
        <title>Complete sequence of chromosome of Marinitoga piezophila KA3.</title>
        <authorList>
            <person name="Lucas S."/>
            <person name="Han J."/>
            <person name="Lapidus A."/>
            <person name="Cheng J.-F."/>
            <person name="Goodwin L."/>
            <person name="Pitluck S."/>
            <person name="Peters L."/>
            <person name="Mikhailova N."/>
            <person name="Teshima H."/>
            <person name="Detter J.C."/>
            <person name="Han C."/>
            <person name="Tapia R."/>
            <person name="Land M."/>
            <person name="Hauser L."/>
            <person name="Kyrpides N."/>
            <person name="Ivanova N."/>
            <person name="Pagani I."/>
            <person name="Jebbar M."/>
            <person name="Vannier P."/>
            <person name="Oger P."/>
            <person name="Cario A."/>
            <person name="Bartlett D."/>
            <person name="Noll K.M."/>
            <person name="Woyke T."/>
        </authorList>
    </citation>
    <scope>NUCLEOTIDE SEQUENCE [LARGE SCALE GENOMIC DNA]</scope>
    <source>
        <strain evidence="14">DSM 14283 / JCM 11233 / KA3</strain>
    </source>
</reference>
<evidence type="ECO:0000256" key="4">
    <source>
        <dbReference type="ARBA" id="ARBA00022490"/>
    </source>
</evidence>
<evidence type="ECO:0000256" key="2">
    <source>
        <dbReference type="ARBA" id="ARBA00004791"/>
    </source>
</evidence>
<keyword evidence="8 11" id="KW-0067">ATP-binding</keyword>
<dbReference type="GO" id="GO:0005737">
    <property type="term" value="C:cytoplasm"/>
    <property type="evidence" value="ECO:0007669"/>
    <property type="project" value="UniProtKB-SubCell"/>
</dbReference>
<evidence type="ECO:0000259" key="12">
    <source>
        <dbReference type="Pfam" id="PF00696"/>
    </source>
</evidence>
<dbReference type="GO" id="GO:0044210">
    <property type="term" value="P:'de novo' CTP biosynthetic process"/>
    <property type="evidence" value="ECO:0007669"/>
    <property type="project" value="UniProtKB-UniRule"/>
</dbReference>
<comment type="catalytic activity">
    <reaction evidence="10 11">
        <text>UMP + ATP = UDP + ADP</text>
        <dbReference type="Rhea" id="RHEA:24400"/>
        <dbReference type="ChEBI" id="CHEBI:30616"/>
        <dbReference type="ChEBI" id="CHEBI:57865"/>
        <dbReference type="ChEBI" id="CHEBI:58223"/>
        <dbReference type="ChEBI" id="CHEBI:456216"/>
        <dbReference type="EC" id="2.7.4.22"/>
    </reaction>
</comment>
<accession>H2J682</accession>
<dbReference type="InterPro" id="IPR036393">
    <property type="entry name" value="AceGlu_kinase-like_sf"/>
</dbReference>
<keyword evidence="4 11" id="KW-0963">Cytoplasm</keyword>
<feature type="binding site" evidence="11">
    <location>
        <position position="162"/>
    </location>
    <ligand>
        <name>ATP</name>
        <dbReference type="ChEBI" id="CHEBI:30616"/>
    </ligand>
</feature>
<dbReference type="PANTHER" id="PTHR42833:SF4">
    <property type="entry name" value="URIDYLATE KINASE PUMPKIN, CHLOROPLASTIC"/>
    <property type="match status" value="1"/>
</dbReference>
<dbReference type="GO" id="GO:0033862">
    <property type="term" value="F:UMP kinase activity"/>
    <property type="evidence" value="ECO:0007669"/>
    <property type="project" value="UniProtKB-EC"/>
</dbReference>
<feature type="binding site" evidence="11">
    <location>
        <position position="51"/>
    </location>
    <ligand>
        <name>ATP</name>
        <dbReference type="ChEBI" id="CHEBI:30616"/>
    </ligand>
</feature>
<dbReference type="GO" id="GO:0005524">
    <property type="term" value="F:ATP binding"/>
    <property type="evidence" value="ECO:0007669"/>
    <property type="project" value="UniProtKB-KW"/>
</dbReference>
<comment type="activity regulation">
    <text evidence="11">Inhibited by UTP.</text>
</comment>
<feature type="domain" description="Aspartate/glutamate/uridylate kinase" evidence="12">
    <location>
        <begin position="3"/>
        <end position="210"/>
    </location>
</feature>
<feature type="binding site" evidence="11">
    <location>
        <position position="165"/>
    </location>
    <ligand>
        <name>ATP</name>
        <dbReference type="ChEBI" id="CHEBI:30616"/>
    </ligand>
</feature>
<evidence type="ECO:0000256" key="3">
    <source>
        <dbReference type="ARBA" id="ARBA00007614"/>
    </source>
</evidence>
<comment type="subunit">
    <text evidence="11">Homohexamer.</text>
</comment>
<evidence type="ECO:0000256" key="1">
    <source>
        <dbReference type="ARBA" id="ARBA00004496"/>
    </source>
</evidence>
<dbReference type="eggNOG" id="COG0528">
    <property type="taxonomic scope" value="Bacteria"/>
</dbReference>
<dbReference type="NCBIfam" id="TIGR02075">
    <property type="entry name" value="pyrH_bact"/>
    <property type="match status" value="1"/>
</dbReference>
<dbReference type="FunFam" id="3.40.1160.10:FF:000001">
    <property type="entry name" value="Uridylate kinase"/>
    <property type="match status" value="1"/>
</dbReference>
<comment type="subcellular location">
    <subcellularLocation>
        <location evidence="1 11">Cytoplasm</location>
    </subcellularLocation>
</comment>
<dbReference type="EMBL" id="CP003257">
    <property type="protein sequence ID" value="AEX86230.1"/>
    <property type="molecule type" value="Genomic_DNA"/>
</dbReference>
<keyword evidence="6 11" id="KW-0547">Nucleotide-binding</keyword>
<proteinExistence type="inferred from homology"/>
<gene>
    <name evidence="11" type="primary">pyrH</name>
    <name evidence="13" type="ordered locus">Marpi_1849</name>
</gene>
<keyword evidence="9 11" id="KW-0665">Pyrimidine biosynthesis</keyword>
<dbReference type="CDD" id="cd04254">
    <property type="entry name" value="AAK_UMPK-PyrH-Ec"/>
    <property type="match status" value="1"/>
</dbReference>
<organism evidence="13 14">
    <name type="scientific">Marinitoga piezophila (strain DSM 14283 / JCM 11233 / KA3)</name>
    <dbReference type="NCBI Taxonomy" id="443254"/>
    <lineage>
        <taxon>Bacteria</taxon>
        <taxon>Thermotogati</taxon>
        <taxon>Thermotogota</taxon>
        <taxon>Thermotogae</taxon>
        <taxon>Petrotogales</taxon>
        <taxon>Petrotogaceae</taxon>
        <taxon>Marinitoga</taxon>
    </lineage>
</organism>
<dbReference type="STRING" id="443254.Marpi_1849"/>
<feature type="binding site" evidence="11">
    <location>
        <position position="68"/>
    </location>
    <ligand>
        <name>UMP</name>
        <dbReference type="ChEBI" id="CHEBI:57865"/>
    </ligand>
</feature>
<dbReference type="UniPathway" id="UPA00159">
    <property type="reaction ID" value="UER00275"/>
</dbReference>
<evidence type="ECO:0000256" key="8">
    <source>
        <dbReference type="ARBA" id="ARBA00022840"/>
    </source>
</evidence>
<keyword evidence="5 11" id="KW-0808">Transferase</keyword>
<feature type="binding site" evidence="11">
    <location>
        <begin position="8"/>
        <end position="11"/>
    </location>
    <ligand>
        <name>ATP</name>
        <dbReference type="ChEBI" id="CHEBI:30616"/>
    </ligand>
</feature>
<dbReference type="InterPro" id="IPR011817">
    <property type="entry name" value="Uridylate_kinase"/>
</dbReference>
<dbReference type="Pfam" id="PF00696">
    <property type="entry name" value="AA_kinase"/>
    <property type="match status" value="1"/>
</dbReference>
<dbReference type="AlphaFoldDB" id="H2J682"/>
<comment type="caution">
    <text evidence="11">Lacks conserved residue(s) required for the propagation of feature annotation.</text>
</comment>
<protein>
    <recommendedName>
        <fullName evidence="11">Uridylate kinase</fullName>
        <shortName evidence="11">UK</shortName>
        <ecNumber evidence="11">2.7.4.22</ecNumber>
    </recommendedName>
    <alternativeName>
        <fullName evidence="11">Uridine monophosphate kinase</fullName>
        <shortName evidence="11">UMP kinase</shortName>
        <shortName evidence="11">UMPK</shortName>
    </alternativeName>
</protein>
<dbReference type="RefSeq" id="WP_014297301.1">
    <property type="nucleotide sequence ID" value="NC_016751.1"/>
</dbReference>